<comment type="caution">
    <text evidence="2">The sequence shown here is derived from an EMBL/GenBank/DDBJ whole genome shotgun (WGS) entry which is preliminary data.</text>
</comment>
<dbReference type="Pfam" id="PF01381">
    <property type="entry name" value="HTH_3"/>
    <property type="match status" value="1"/>
</dbReference>
<dbReference type="InterPro" id="IPR001387">
    <property type="entry name" value="Cro/C1-type_HTH"/>
</dbReference>
<evidence type="ECO:0000259" key="1">
    <source>
        <dbReference type="PROSITE" id="PS50943"/>
    </source>
</evidence>
<dbReference type="Proteomes" id="UP000721861">
    <property type="component" value="Unassembled WGS sequence"/>
</dbReference>
<dbReference type="InterPro" id="IPR010982">
    <property type="entry name" value="Lambda_DNA-bd_dom_sf"/>
</dbReference>
<dbReference type="Gene3D" id="1.10.260.40">
    <property type="entry name" value="lambda repressor-like DNA-binding domains"/>
    <property type="match status" value="1"/>
</dbReference>
<feature type="domain" description="HTH cro/C1-type" evidence="1">
    <location>
        <begin position="41"/>
        <end position="74"/>
    </location>
</feature>
<name>A0ABS5KBM5_9BACT</name>
<keyword evidence="3" id="KW-1185">Reference proteome</keyword>
<accession>A0ABS5KBM5</accession>
<evidence type="ECO:0000313" key="3">
    <source>
        <dbReference type="Proteomes" id="UP000721861"/>
    </source>
</evidence>
<reference evidence="2 3" key="1">
    <citation type="journal article" date="2014" name="Int. J. Syst. Evol. Microbiol.">
        <title>Carboxylicivirga gen. nov. in the family Marinilabiliaceae with two novel species, Carboxylicivirga mesophila sp. nov. and Carboxylicivirga taeanensis sp. nov., and reclassification of Cytophaga fermentans as Saccharicrinis fermentans gen. nov., comb. nov.</title>
        <authorList>
            <person name="Yang S.H."/>
            <person name="Seo H.S."/>
            <person name="Woo J.H."/>
            <person name="Oh H.M."/>
            <person name="Jang H."/>
            <person name="Lee J.H."/>
            <person name="Kim S.J."/>
            <person name="Kwon K.K."/>
        </authorList>
    </citation>
    <scope>NUCLEOTIDE SEQUENCE [LARGE SCALE GENOMIC DNA]</scope>
    <source>
        <strain evidence="2 3">JCM 18290</strain>
    </source>
</reference>
<dbReference type="SUPFAM" id="SSF47413">
    <property type="entry name" value="lambda repressor-like DNA-binding domains"/>
    <property type="match status" value="1"/>
</dbReference>
<dbReference type="PROSITE" id="PS50943">
    <property type="entry name" value="HTH_CROC1"/>
    <property type="match status" value="1"/>
</dbReference>
<evidence type="ECO:0000313" key="2">
    <source>
        <dbReference type="EMBL" id="MBS2212227.1"/>
    </source>
</evidence>
<dbReference type="RefSeq" id="WP_212228744.1">
    <property type="nucleotide sequence ID" value="NZ_JAGUCN010000013.1"/>
</dbReference>
<sequence>MEQTGISESDQLILKRIGALIRQKRKAVSNNYENFAEMHKINKVTLSKIERGENFKFSTFLQILSALDIGLDDFFTELAALEL</sequence>
<organism evidence="2 3">
    <name type="scientific">Carboxylicivirga mesophila</name>
    <dbReference type="NCBI Taxonomy" id="1166478"/>
    <lineage>
        <taxon>Bacteria</taxon>
        <taxon>Pseudomonadati</taxon>
        <taxon>Bacteroidota</taxon>
        <taxon>Bacteroidia</taxon>
        <taxon>Marinilabiliales</taxon>
        <taxon>Marinilabiliaceae</taxon>
        <taxon>Carboxylicivirga</taxon>
    </lineage>
</organism>
<dbReference type="CDD" id="cd00093">
    <property type="entry name" value="HTH_XRE"/>
    <property type="match status" value="1"/>
</dbReference>
<protein>
    <submittedName>
        <fullName evidence="2">Helix-turn-helix transcriptional regulator</fullName>
    </submittedName>
</protein>
<dbReference type="EMBL" id="JAGUCN010000013">
    <property type="protein sequence ID" value="MBS2212227.1"/>
    <property type="molecule type" value="Genomic_DNA"/>
</dbReference>
<gene>
    <name evidence="2" type="ORF">KEM09_12485</name>
</gene>
<proteinExistence type="predicted"/>